<gene>
    <name evidence="3" type="ORF">H310_00142</name>
</gene>
<protein>
    <submittedName>
        <fullName evidence="3">Uncharacterized protein</fullName>
    </submittedName>
</protein>
<feature type="compositionally biased region" description="Basic and acidic residues" evidence="1">
    <location>
        <begin position="180"/>
        <end position="189"/>
    </location>
</feature>
<feature type="compositionally biased region" description="Low complexity" evidence="1">
    <location>
        <begin position="26"/>
        <end position="62"/>
    </location>
</feature>
<feature type="region of interest" description="Disordered" evidence="1">
    <location>
        <begin position="180"/>
        <end position="248"/>
    </location>
</feature>
<name>A0A024UTC9_9STRA</name>
<organism evidence="3">
    <name type="scientific">Aphanomyces invadans</name>
    <dbReference type="NCBI Taxonomy" id="157072"/>
    <lineage>
        <taxon>Eukaryota</taxon>
        <taxon>Sar</taxon>
        <taxon>Stramenopiles</taxon>
        <taxon>Oomycota</taxon>
        <taxon>Saprolegniomycetes</taxon>
        <taxon>Saprolegniales</taxon>
        <taxon>Verrucalvaceae</taxon>
        <taxon>Aphanomyces</taxon>
    </lineage>
</organism>
<evidence type="ECO:0000256" key="1">
    <source>
        <dbReference type="SAM" id="MobiDB-lite"/>
    </source>
</evidence>
<feature type="transmembrane region" description="Helical" evidence="2">
    <location>
        <begin position="150"/>
        <end position="174"/>
    </location>
</feature>
<feature type="compositionally biased region" description="Basic residues" evidence="1">
    <location>
        <begin position="206"/>
        <end position="222"/>
    </location>
</feature>
<keyword evidence="2" id="KW-0472">Membrane</keyword>
<evidence type="ECO:0000256" key="2">
    <source>
        <dbReference type="SAM" id="Phobius"/>
    </source>
</evidence>
<sequence>MATPSSVTPSSTEPTTVAPFSPAPSTTLAPQTSLPATTTSPSTTKPSVTTTSSPPVPITSKPANSPVEPSATPSMTSVTSTPSPSSSTMPTSPERTTVVVSSWPTLPFSTPAPQQDVPDIQNVVAAWANDTTVPPSTVPNTPSNPGNNQAMLIAIIACATLAVFLVAFFVILFLRRRARGSESDGRGDDGAVFLGTPPSTAFNSRSSHRNPHVSPRQRHRLSKLTPRSLFQHSAKQPTPTSTSNASCTAPSPVDFSLDYGGVEYHNSFARSAASNRSFAVDDIRDDDSAGSYRSDDANGSFDLRLSTPASSDARSLSFSYRVTSPGAATPSSVLSVTSDLAMLDDGQRRSSGASSNFSIPVECKEDLVGGSCHDDQFMHLHDDAMKVTMDRQDRRPSSVCSDMSSYHI</sequence>
<keyword evidence="2" id="KW-1133">Transmembrane helix</keyword>
<feature type="region of interest" description="Disordered" evidence="1">
    <location>
        <begin position="1"/>
        <end position="98"/>
    </location>
</feature>
<feature type="compositionally biased region" description="Polar residues" evidence="1">
    <location>
        <begin position="228"/>
        <end position="248"/>
    </location>
</feature>
<dbReference type="GeneID" id="20077192"/>
<dbReference type="OrthoDB" id="10599366at2759"/>
<feature type="region of interest" description="Disordered" evidence="1">
    <location>
        <begin position="283"/>
        <end position="306"/>
    </location>
</feature>
<dbReference type="EMBL" id="KI913952">
    <property type="protein sequence ID" value="ETW09604.1"/>
    <property type="molecule type" value="Genomic_DNA"/>
</dbReference>
<dbReference type="VEuPathDB" id="FungiDB:H310_00142"/>
<dbReference type="AlphaFoldDB" id="A0A024UTC9"/>
<feature type="compositionally biased region" description="Low complexity" evidence="1">
    <location>
        <begin position="69"/>
        <end position="93"/>
    </location>
</feature>
<evidence type="ECO:0000313" key="3">
    <source>
        <dbReference type="EMBL" id="ETW09604.1"/>
    </source>
</evidence>
<reference evidence="3" key="1">
    <citation type="submission" date="2013-12" db="EMBL/GenBank/DDBJ databases">
        <title>The Genome Sequence of Aphanomyces invadans NJM9701.</title>
        <authorList>
            <consortium name="The Broad Institute Genomics Platform"/>
            <person name="Russ C."/>
            <person name="Tyler B."/>
            <person name="van West P."/>
            <person name="Dieguez-Uribeondo J."/>
            <person name="Young S.K."/>
            <person name="Zeng Q."/>
            <person name="Gargeya S."/>
            <person name="Fitzgerald M."/>
            <person name="Abouelleil A."/>
            <person name="Alvarado L."/>
            <person name="Chapman S.B."/>
            <person name="Gainer-Dewar J."/>
            <person name="Goldberg J."/>
            <person name="Griggs A."/>
            <person name="Gujja S."/>
            <person name="Hansen M."/>
            <person name="Howarth C."/>
            <person name="Imamovic A."/>
            <person name="Ireland A."/>
            <person name="Larimer J."/>
            <person name="McCowan C."/>
            <person name="Murphy C."/>
            <person name="Pearson M."/>
            <person name="Poon T.W."/>
            <person name="Priest M."/>
            <person name="Roberts A."/>
            <person name="Saif S."/>
            <person name="Shea T."/>
            <person name="Sykes S."/>
            <person name="Wortman J."/>
            <person name="Nusbaum C."/>
            <person name="Birren B."/>
        </authorList>
    </citation>
    <scope>NUCLEOTIDE SEQUENCE [LARGE SCALE GENOMIC DNA]</scope>
    <source>
        <strain evidence="3">NJM9701</strain>
    </source>
</reference>
<accession>A0A024UTC9</accession>
<proteinExistence type="predicted"/>
<feature type="compositionally biased region" description="Low complexity" evidence="1">
    <location>
        <begin position="1"/>
        <end position="19"/>
    </location>
</feature>
<dbReference type="RefSeq" id="XP_008861015.1">
    <property type="nucleotide sequence ID" value="XM_008862793.1"/>
</dbReference>
<keyword evidence="2" id="KW-0812">Transmembrane</keyword>